<proteinExistence type="predicted"/>
<evidence type="ECO:0000313" key="2">
    <source>
        <dbReference type="Proteomes" id="UP000315131"/>
    </source>
</evidence>
<sequence length="90" mass="10472">MQKVPDLDSRHGEFFIISQNELAVIFEIAGSEFTVAPSNKINNNTTIKLSSFEFNQGQTLNPFNRLSFSGFQLDHKIRLESQIYPFHFFW</sequence>
<accession>A0A550I8L0</accession>
<name>A0A550I8L0_9FLAO</name>
<comment type="caution">
    <text evidence="1">The sequence shown here is derived from an EMBL/GenBank/DDBJ whole genome shotgun (WGS) entry which is preliminary data.</text>
</comment>
<dbReference type="Proteomes" id="UP000315131">
    <property type="component" value="Unassembled WGS sequence"/>
</dbReference>
<reference evidence="1 2" key="1">
    <citation type="submission" date="2019-06" db="EMBL/GenBank/DDBJ databases">
        <title>Gramella sabulilitoris sp. nov., isolated from a marine sand.</title>
        <authorList>
            <person name="Yoon J.-H."/>
        </authorList>
    </citation>
    <scope>NUCLEOTIDE SEQUENCE [LARGE SCALE GENOMIC DNA]</scope>
    <source>
        <strain evidence="1 2">HSMS-1</strain>
    </source>
</reference>
<keyword evidence="2" id="KW-1185">Reference proteome</keyword>
<dbReference type="EMBL" id="VHSF01000001">
    <property type="protein sequence ID" value="TRO67310.1"/>
    <property type="molecule type" value="Genomic_DNA"/>
</dbReference>
<gene>
    <name evidence="1" type="ORF">FGM01_05355</name>
</gene>
<dbReference type="AlphaFoldDB" id="A0A550I8L0"/>
<organism evidence="1 2">
    <name type="scientific">Christiangramia sabulilitoris</name>
    <dbReference type="NCBI Taxonomy" id="2583991"/>
    <lineage>
        <taxon>Bacteria</taxon>
        <taxon>Pseudomonadati</taxon>
        <taxon>Bacteroidota</taxon>
        <taxon>Flavobacteriia</taxon>
        <taxon>Flavobacteriales</taxon>
        <taxon>Flavobacteriaceae</taxon>
        <taxon>Christiangramia</taxon>
    </lineage>
</organism>
<protein>
    <submittedName>
        <fullName evidence="1">Uncharacterized protein</fullName>
    </submittedName>
</protein>
<evidence type="ECO:0000313" key="1">
    <source>
        <dbReference type="EMBL" id="TRO67310.1"/>
    </source>
</evidence>